<dbReference type="KEGG" id="slx:SLAV_03700"/>
<gene>
    <name evidence="1" type="ORF">SLAV_03700</name>
</gene>
<proteinExistence type="predicted"/>
<evidence type="ECO:0000313" key="2">
    <source>
        <dbReference type="Proteomes" id="UP000231791"/>
    </source>
</evidence>
<dbReference type="EMBL" id="CP024985">
    <property type="protein sequence ID" value="ATZ22648.1"/>
    <property type="molecule type" value="Genomic_DNA"/>
</dbReference>
<name>A0A2K8P845_STRLA</name>
<sequence>MLFTSKRAPMGGSLESELSAHYPRIETGWGEIL</sequence>
<keyword evidence="2" id="KW-1185">Reference proteome</keyword>
<accession>A0A2K8P845</accession>
<evidence type="ECO:0000313" key="1">
    <source>
        <dbReference type="EMBL" id="ATZ22648.1"/>
    </source>
</evidence>
<organism evidence="1 2">
    <name type="scientific">Streptomyces lavendulae subsp. lavendulae</name>
    <dbReference type="NCBI Taxonomy" id="58340"/>
    <lineage>
        <taxon>Bacteria</taxon>
        <taxon>Bacillati</taxon>
        <taxon>Actinomycetota</taxon>
        <taxon>Actinomycetes</taxon>
        <taxon>Kitasatosporales</taxon>
        <taxon>Streptomycetaceae</taxon>
        <taxon>Streptomyces</taxon>
    </lineage>
</organism>
<protein>
    <submittedName>
        <fullName evidence="1">Uncharacterized protein</fullName>
    </submittedName>
</protein>
<reference evidence="1 2" key="1">
    <citation type="submission" date="2017-11" db="EMBL/GenBank/DDBJ databases">
        <title>Complete genome sequence of Streptomyces lavendulae subsp. lavendulae CCM 3239 (formerly 'Streptomyces aureofaciens CCM 3239'), the producer of the angucycline-type antibiotic auricin.</title>
        <authorList>
            <person name="Busche T."/>
            <person name="Novakova R."/>
            <person name="Al'Dilaimi A."/>
            <person name="Homerova D."/>
            <person name="Feckova L."/>
            <person name="Rezuchova B."/>
            <person name="Mingyar E."/>
            <person name="Csolleiova D."/>
            <person name="Bekeova C."/>
            <person name="Winkler A."/>
            <person name="Sevcikova B."/>
            <person name="Kalinowski J."/>
            <person name="Kormanec J."/>
            <person name="Ruckert C."/>
        </authorList>
    </citation>
    <scope>NUCLEOTIDE SEQUENCE [LARGE SCALE GENOMIC DNA]</scope>
    <source>
        <strain evidence="1 2">CCM 3239</strain>
    </source>
</reference>
<dbReference type="AlphaFoldDB" id="A0A2K8P845"/>
<dbReference type="Proteomes" id="UP000231791">
    <property type="component" value="Chromosome"/>
</dbReference>